<dbReference type="AlphaFoldDB" id="A0A917DBW7"/>
<dbReference type="InterPro" id="IPR016176">
    <property type="entry name" value="Cbl-dep_enz_cat"/>
</dbReference>
<dbReference type="PANTHER" id="PTHR48101:SF4">
    <property type="entry name" value="METHYLMALONYL-COA MUTASE, MITOCHONDRIAL"/>
    <property type="match status" value="1"/>
</dbReference>
<keyword evidence="4" id="KW-1185">Reference proteome</keyword>
<dbReference type="GO" id="GO:0031419">
    <property type="term" value="F:cobalamin binding"/>
    <property type="evidence" value="ECO:0007669"/>
    <property type="project" value="InterPro"/>
</dbReference>
<dbReference type="EMBL" id="BMJJ01000008">
    <property type="protein sequence ID" value="GGD27005.1"/>
    <property type="molecule type" value="Genomic_DNA"/>
</dbReference>
<organism evidence="3 4">
    <name type="scientific">Aureimonas glaciei</name>
    <dbReference type="NCBI Taxonomy" id="1776957"/>
    <lineage>
        <taxon>Bacteria</taxon>
        <taxon>Pseudomonadati</taxon>
        <taxon>Pseudomonadota</taxon>
        <taxon>Alphaproteobacteria</taxon>
        <taxon>Hyphomicrobiales</taxon>
        <taxon>Aurantimonadaceae</taxon>
        <taxon>Aureimonas</taxon>
    </lineage>
</organism>
<comment type="caution">
    <text evidence="3">The sequence shown here is derived from an EMBL/GenBank/DDBJ whole genome shotgun (WGS) entry which is preliminary data.</text>
</comment>
<sequence>MRSEADWRALAEKALAGAGFDTLTAHTDDGIAYGPLYPRRTPATPIATRAAGWMIAQRLDDPDPARAAAQALVDLEAGAEALALCFEGAGAARGFGLPATEEALAAVLHGVMLDIVHLRIEPHPQGAALVAALTKLAAGQGLAPAALSLDAGIDAIGPLAFAGRFPDDDVKLRAECGALAVSRAAEGFAGRMVEADGRIYHDAGASEAQELGATLATAVYHLRALADAGMPVAHAADAIGFTLAADQQQFLVTAKLRALRLLWRRVLQLSGLASPAPTRLHVETSYRMMAARDPHANILRTTIAAFAAATGGADSLSVLPFTAANGLPEERARRLARNTQLILREESGLGRVADPAAGSGGIEALTDAMAEAGWREFRQIEAEGGIFQSLKAGRLQARIAATRRARDAEIAAGRRPIIGVTLYPLGDERAPPVLIARDETRETGETPTEGTSLKAHRLAEEAEAAA</sequence>
<dbReference type="GO" id="GO:0019678">
    <property type="term" value="P:propionate metabolic process, methylmalonyl pathway"/>
    <property type="evidence" value="ECO:0007669"/>
    <property type="project" value="TreeGrafter"/>
</dbReference>
<reference evidence="3" key="1">
    <citation type="journal article" date="2014" name="Int. J. Syst. Evol. Microbiol.">
        <title>Complete genome sequence of Corynebacterium casei LMG S-19264T (=DSM 44701T), isolated from a smear-ripened cheese.</title>
        <authorList>
            <consortium name="US DOE Joint Genome Institute (JGI-PGF)"/>
            <person name="Walter F."/>
            <person name="Albersmeier A."/>
            <person name="Kalinowski J."/>
            <person name="Ruckert C."/>
        </authorList>
    </citation>
    <scope>NUCLEOTIDE SEQUENCE</scope>
    <source>
        <strain evidence="3">CGMCC 1.15493</strain>
    </source>
</reference>
<evidence type="ECO:0000313" key="3">
    <source>
        <dbReference type="EMBL" id="GGD27005.1"/>
    </source>
</evidence>
<dbReference type="PANTHER" id="PTHR48101">
    <property type="entry name" value="METHYLMALONYL-COA MUTASE, MITOCHONDRIAL-RELATED"/>
    <property type="match status" value="1"/>
</dbReference>
<dbReference type="GO" id="GO:0004494">
    <property type="term" value="F:methylmalonyl-CoA mutase activity"/>
    <property type="evidence" value="ECO:0007669"/>
    <property type="project" value="TreeGrafter"/>
</dbReference>
<feature type="domain" description="Methylmalonyl-CoA mutase alpha/beta chain catalytic" evidence="2">
    <location>
        <begin position="102"/>
        <end position="457"/>
    </location>
</feature>
<dbReference type="Proteomes" id="UP000613160">
    <property type="component" value="Unassembled WGS sequence"/>
</dbReference>
<evidence type="ECO:0000256" key="1">
    <source>
        <dbReference type="SAM" id="MobiDB-lite"/>
    </source>
</evidence>
<dbReference type="SUPFAM" id="SSF51703">
    <property type="entry name" value="Cobalamin (vitamin B12)-dependent enzymes"/>
    <property type="match status" value="1"/>
</dbReference>
<dbReference type="InterPro" id="IPR006099">
    <property type="entry name" value="MeMalonylCoA_mutase_a/b_cat"/>
</dbReference>
<dbReference type="GO" id="GO:0005737">
    <property type="term" value="C:cytoplasm"/>
    <property type="evidence" value="ECO:0007669"/>
    <property type="project" value="TreeGrafter"/>
</dbReference>
<dbReference type="Gene3D" id="3.20.20.240">
    <property type="entry name" value="Methylmalonyl-CoA mutase"/>
    <property type="match status" value="1"/>
</dbReference>
<name>A0A917DBW7_9HYPH</name>
<dbReference type="Pfam" id="PF01642">
    <property type="entry name" value="MM_CoA_mutase"/>
    <property type="match status" value="1"/>
</dbReference>
<protein>
    <submittedName>
        <fullName evidence="3">Methylmalonyl-CoA mutase</fullName>
    </submittedName>
</protein>
<proteinExistence type="predicted"/>
<evidence type="ECO:0000259" key="2">
    <source>
        <dbReference type="Pfam" id="PF01642"/>
    </source>
</evidence>
<gene>
    <name evidence="3" type="ORF">GCM10011335_32540</name>
</gene>
<evidence type="ECO:0000313" key="4">
    <source>
        <dbReference type="Proteomes" id="UP000613160"/>
    </source>
</evidence>
<feature type="region of interest" description="Disordered" evidence="1">
    <location>
        <begin position="438"/>
        <end position="466"/>
    </location>
</feature>
<accession>A0A917DBW7</accession>
<reference evidence="3" key="2">
    <citation type="submission" date="2020-09" db="EMBL/GenBank/DDBJ databases">
        <authorList>
            <person name="Sun Q."/>
            <person name="Zhou Y."/>
        </authorList>
    </citation>
    <scope>NUCLEOTIDE SEQUENCE</scope>
    <source>
        <strain evidence="3">CGMCC 1.15493</strain>
    </source>
</reference>